<evidence type="ECO:0000256" key="1">
    <source>
        <dbReference type="ARBA" id="ARBA00000586"/>
    </source>
</evidence>
<evidence type="ECO:0000256" key="6">
    <source>
        <dbReference type="ARBA" id="ARBA00022553"/>
    </source>
</evidence>
<evidence type="ECO:0000256" key="5">
    <source>
        <dbReference type="ARBA" id="ARBA00012730"/>
    </source>
</evidence>
<dbReference type="OrthoDB" id="9803322at2"/>
<dbReference type="EMBL" id="VORZ01000001">
    <property type="protein sequence ID" value="TXD97436.1"/>
    <property type="molecule type" value="Genomic_DNA"/>
</dbReference>
<dbReference type="Gene3D" id="3.40.120.10">
    <property type="entry name" value="Alpha-D-Glucose-1,6-Bisphosphate, subunit A, domain 3"/>
    <property type="match status" value="3"/>
</dbReference>
<dbReference type="InterPro" id="IPR005846">
    <property type="entry name" value="A-D-PHexomutase_a/b/a-III"/>
</dbReference>
<dbReference type="GO" id="GO:0046872">
    <property type="term" value="F:metal ion binding"/>
    <property type="evidence" value="ECO:0007669"/>
    <property type="project" value="UniProtKB-KW"/>
</dbReference>
<evidence type="ECO:0000256" key="2">
    <source>
        <dbReference type="ARBA" id="ARBA00001946"/>
    </source>
</evidence>
<evidence type="ECO:0000256" key="3">
    <source>
        <dbReference type="ARBA" id="ARBA00004699"/>
    </source>
</evidence>
<keyword evidence="7" id="KW-0479">Metal-binding</keyword>
<dbReference type="InterPro" id="IPR005845">
    <property type="entry name" value="A-D-PHexomutase_a/b/a-II"/>
</dbReference>
<comment type="caution">
    <text evidence="14">The sequence shown here is derived from an EMBL/GenBank/DDBJ whole genome shotgun (WGS) entry which is preliminary data.</text>
</comment>
<comment type="pathway">
    <text evidence="3">Nucleotide-sugar biosynthesis; GDP-alpha-D-mannose biosynthesis; alpha-D-mannose 1-phosphate from D-fructose 6-phosphate: step 2/2.</text>
</comment>
<reference evidence="14 15" key="1">
    <citation type="submission" date="2019-08" db="EMBL/GenBank/DDBJ databases">
        <title>Genome sequence of Psychrobacter frigidicola ACAM304 (type strain).</title>
        <authorList>
            <person name="Bowman J.P."/>
        </authorList>
    </citation>
    <scope>NUCLEOTIDE SEQUENCE [LARGE SCALE GENOMIC DNA]</scope>
    <source>
        <strain evidence="14 15">ACAM 304</strain>
    </source>
</reference>
<dbReference type="AlphaFoldDB" id="A0A5C7A6I5"/>
<dbReference type="InterPro" id="IPR005841">
    <property type="entry name" value="Alpha-D-phosphohexomutase_SF"/>
</dbReference>
<comment type="cofactor">
    <cofactor evidence="2">
        <name>Mg(2+)</name>
        <dbReference type="ChEBI" id="CHEBI:18420"/>
    </cofactor>
</comment>
<dbReference type="Pfam" id="PF00408">
    <property type="entry name" value="PGM_PMM_IV"/>
    <property type="match status" value="1"/>
</dbReference>
<dbReference type="InterPro" id="IPR016055">
    <property type="entry name" value="A-D-PHexomutase_a/b/a-I/II/III"/>
</dbReference>
<evidence type="ECO:0000313" key="15">
    <source>
        <dbReference type="Proteomes" id="UP000321903"/>
    </source>
</evidence>
<evidence type="ECO:0000259" key="10">
    <source>
        <dbReference type="Pfam" id="PF00408"/>
    </source>
</evidence>
<feature type="domain" description="Alpha-D-phosphohexomutase alpha/beta/alpha" evidence="11">
    <location>
        <begin position="13"/>
        <end position="150"/>
    </location>
</feature>
<feature type="domain" description="Alpha-D-phosphohexomutase alpha/beta/alpha" evidence="12">
    <location>
        <begin position="225"/>
        <end position="315"/>
    </location>
</feature>
<dbReference type="InterPro" id="IPR005844">
    <property type="entry name" value="A-D-PHexomutase_a/b/a-I"/>
</dbReference>
<evidence type="ECO:0000256" key="7">
    <source>
        <dbReference type="ARBA" id="ARBA00022723"/>
    </source>
</evidence>
<comment type="similarity">
    <text evidence="4">Belongs to the phosphohexose mutase family.</text>
</comment>
<protein>
    <recommendedName>
        <fullName evidence="5">phosphomannomutase</fullName>
        <ecNumber evidence="5">5.4.2.8</ecNumber>
    </recommendedName>
</protein>
<dbReference type="PANTHER" id="PTHR43771">
    <property type="entry name" value="PHOSPHOMANNOMUTASE"/>
    <property type="match status" value="1"/>
</dbReference>
<dbReference type="SUPFAM" id="SSF55957">
    <property type="entry name" value="Phosphoglucomutase, C-terminal domain"/>
    <property type="match status" value="1"/>
</dbReference>
<comment type="catalytic activity">
    <reaction evidence="1">
        <text>alpha-D-mannose 1-phosphate = D-mannose 6-phosphate</text>
        <dbReference type="Rhea" id="RHEA:11140"/>
        <dbReference type="ChEBI" id="CHEBI:58409"/>
        <dbReference type="ChEBI" id="CHEBI:58735"/>
        <dbReference type="EC" id="5.4.2.8"/>
    </reaction>
</comment>
<dbReference type="Proteomes" id="UP000321903">
    <property type="component" value="Unassembled WGS sequence"/>
</dbReference>
<keyword evidence="15" id="KW-1185">Reference proteome</keyword>
<dbReference type="EC" id="5.4.2.8" evidence="5"/>
<accession>A0A5C7A6I5</accession>
<dbReference type="Pfam" id="PF02880">
    <property type="entry name" value="PGM_PMM_III"/>
    <property type="match status" value="1"/>
</dbReference>
<dbReference type="PANTHER" id="PTHR43771:SF1">
    <property type="entry name" value="PHOSPHOMANNOMUTASE"/>
    <property type="match status" value="1"/>
</dbReference>
<feature type="domain" description="Alpha-D-phosphohexomutase alpha/beta/alpha" evidence="13">
    <location>
        <begin position="320"/>
        <end position="430"/>
    </location>
</feature>
<feature type="domain" description="Alpha-D-phosphohexomutase C-terminal" evidence="10">
    <location>
        <begin position="567"/>
        <end position="611"/>
    </location>
</feature>
<dbReference type="InterPro" id="IPR005843">
    <property type="entry name" value="A-D-PHexomutase_C"/>
</dbReference>
<evidence type="ECO:0000256" key="9">
    <source>
        <dbReference type="ARBA" id="ARBA00023235"/>
    </source>
</evidence>
<dbReference type="RefSeq" id="WP_147220936.1">
    <property type="nucleotide sequence ID" value="NZ_CAJGYY010000001.1"/>
</dbReference>
<dbReference type="SUPFAM" id="SSF53738">
    <property type="entry name" value="Phosphoglucomutase, first 3 domains"/>
    <property type="match status" value="3"/>
</dbReference>
<evidence type="ECO:0000256" key="8">
    <source>
        <dbReference type="ARBA" id="ARBA00022842"/>
    </source>
</evidence>
<evidence type="ECO:0000256" key="4">
    <source>
        <dbReference type="ARBA" id="ARBA00010231"/>
    </source>
</evidence>
<evidence type="ECO:0000313" key="14">
    <source>
        <dbReference type="EMBL" id="TXD97436.1"/>
    </source>
</evidence>
<proteinExistence type="inferred from homology"/>
<sequence>MINRSNFAAQHSLFRAYDIRGAREYFTSEFIQALGETFAQLYKSQKFKVQDKDIALDAEQIPNYDIRTVVIGYDVRCDSDIIAQTLANILHQHGLQVIRLGLITTPMMAFWAEHYDGHGIMVTASHSAKDTLGIKWMVGNASPSSADIARVYQSLVNNDVVTALNNKNNITQHSSQQLFHTPNSSLIKSPIFLPTNNVATAYINAIAHVFTRITRPNDELETDNRATLSKLNLTVVIDCMNGATSNIAQPLFMRFCKQVIMLNDTPDGNFPTGNPDPTEPNRLAELQQTVIINEADIGLAFDGDGDRLMIVDNRGKVVLPDHLLYLLATVAMTERPESTDNLNAPKILFDVKCSHHLPRLLVELGATPIMSKTGSSLMRRQLQSSATDIIFAGELSGHFIFNDSYFIIYDDAMYAGLRLLHWLAHTATVSNINGYIEFDAVSDNKPKYKTTFLPKDVWGQPKPVTSPYQLTDITQNLPILISTADQYLPLPDNGNANCAIVEHLAEFCRYLQHLVDESTSLKVPVTKRSNRAVSALTISSCTCFSTGQYITREQALRLLPVGTQLSCIDGVRLDFTRGFGILRKSNTSNSLTVRFAGDSAADLKEVQAHFVALSYSFDKNLAEQIAAITHD</sequence>
<name>A0A5C7A6I5_9GAMM</name>
<dbReference type="GO" id="GO:0004615">
    <property type="term" value="F:phosphomannomutase activity"/>
    <property type="evidence" value="ECO:0007669"/>
    <property type="project" value="UniProtKB-EC"/>
</dbReference>
<organism evidence="14 15">
    <name type="scientific">Psychrobacter frigidicola</name>
    <dbReference type="NCBI Taxonomy" id="45611"/>
    <lineage>
        <taxon>Bacteria</taxon>
        <taxon>Pseudomonadati</taxon>
        <taxon>Pseudomonadota</taxon>
        <taxon>Gammaproteobacteria</taxon>
        <taxon>Moraxellales</taxon>
        <taxon>Moraxellaceae</taxon>
        <taxon>Psychrobacter</taxon>
    </lineage>
</organism>
<dbReference type="Pfam" id="PF02879">
    <property type="entry name" value="PGM_PMM_II"/>
    <property type="match status" value="1"/>
</dbReference>
<dbReference type="Pfam" id="PF02878">
    <property type="entry name" value="PGM_PMM_I"/>
    <property type="match status" value="1"/>
</dbReference>
<dbReference type="PRINTS" id="PR00509">
    <property type="entry name" value="PGMPMM"/>
</dbReference>
<evidence type="ECO:0000259" key="13">
    <source>
        <dbReference type="Pfam" id="PF02880"/>
    </source>
</evidence>
<dbReference type="InterPro" id="IPR036900">
    <property type="entry name" value="A-D-PHexomutase_C_sf"/>
</dbReference>
<keyword evidence="9" id="KW-0413">Isomerase</keyword>
<evidence type="ECO:0000259" key="11">
    <source>
        <dbReference type="Pfam" id="PF02878"/>
    </source>
</evidence>
<keyword evidence="8" id="KW-0460">Magnesium</keyword>
<evidence type="ECO:0000259" key="12">
    <source>
        <dbReference type="Pfam" id="PF02879"/>
    </source>
</evidence>
<gene>
    <name evidence="14" type="ORF">ES754_00095</name>
</gene>
<dbReference type="Gene3D" id="3.30.310.50">
    <property type="entry name" value="Alpha-D-phosphohexomutase, C-terminal domain"/>
    <property type="match status" value="1"/>
</dbReference>
<keyword evidence="6" id="KW-0597">Phosphoprotein</keyword>
<dbReference type="GO" id="GO:0005975">
    <property type="term" value="P:carbohydrate metabolic process"/>
    <property type="evidence" value="ECO:0007669"/>
    <property type="project" value="InterPro"/>
</dbReference>